<feature type="non-terminal residue" evidence="1">
    <location>
        <position position="1"/>
    </location>
</feature>
<accession>A0ACA9LGM6</accession>
<dbReference type="EMBL" id="CAJVPM010005552">
    <property type="protein sequence ID" value="CAG8525517.1"/>
    <property type="molecule type" value="Genomic_DNA"/>
</dbReference>
<keyword evidence="2" id="KW-1185">Reference proteome</keyword>
<dbReference type="Proteomes" id="UP000789860">
    <property type="component" value="Unassembled WGS sequence"/>
</dbReference>
<reference evidence="1" key="1">
    <citation type="submission" date="2021-06" db="EMBL/GenBank/DDBJ databases">
        <authorList>
            <person name="Kallberg Y."/>
            <person name="Tangrot J."/>
            <person name="Rosling A."/>
        </authorList>
    </citation>
    <scope>NUCLEOTIDE SEQUENCE</scope>
    <source>
        <strain evidence="1">AU212A</strain>
    </source>
</reference>
<sequence length="74" mass="8830">KLEEEDSLEQLTNTNIEMFVSDNINNSNYKDNEINEPLERDKIVESLDNIESLDEELDNKYIDIEKDFDNYLQE</sequence>
<proteinExistence type="predicted"/>
<gene>
    <name evidence="1" type="ORF">SCALOS_LOCUS4243</name>
</gene>
<name>A0ACA9LGM6_9GLOM</name>
<protein>
    <submittedName>
        <fullName evidence="1">10083_t:CDS:1</fullName>
    </submittedName>
</protein>
<comment type="caution">
    <text evidence="1">The sequence shown here is derived from an EMBL/GenBank/DDBJ whole genome shotgun (WGS) entry which is preliminary data.</text>
</comment>
<evidence type="ECO:0000313" key="1">
    <source>
        <dbReference type="EMBL" id="CAG8525517.1"/>
    </source>
</evidence>
<evidence type="ECO:0000313" key="2">
    <source>
        <dbReference type="Proteomes" id="UP000789860"/>
    </source>
</evidence>
<organism evidence="1 2">
    <name type="scientific">Scutellospora calospora</name>
    <dbReference type="NCBI Taxonomy" id="85575"/>
    <lineage>
        <taxon>Eukaryota</taxon>
        <taxon>Fungi</taxon>
        <taxon>Fungi incertae sedis</taxon>
        <taxon>Mucoromycota</taxon>
        <taxon>Glomeromycotina</taxon>
        <taxon>Glomeromycetes</taxon>
        <taxon>Diversisporales</taxon>
        <taxon>Gigasporaceae</taxon>
        <taxon>Scutellospora</taxon>
    </lineage>
</organism>